<name>D2EFT6_PARA4</name>
<dbReference type="EMBL" id="GG730049">
    <property type="protein sequence ID" value="EEZ92779.1"/>
    <property type="molecule type" value="Genomic_DNA"/>
</dbReference>
<keyword evidence="1" id="KW-1133">Transmembrane helix</keyword>
<evidence type="ECO:0000313" key="3">
    <source>
        <dbReference type="Proteomes" id="UP000009375"/>
    </source>
</evidence>
<feature type="transmembrane region" description="Helical" evidence="1">
    <location>
        <begin position="97"/>
        <end position="116"/>
    </location>
</feature>
<feature type="transmembrane region" description="Helical" evidence="1">
    <location>
        <begin position="12"/>
        <end position="32"/>
    </location>
</feature>
<gene>
    <name evidence="2" type="ORF">BJBARM4_0611</name>
</gene>
<evidence type="ECO:0000313" key="2">
    <source>
        <dbReference type="EMBL" id="EEZ92779.1"/>
    </source>
</evidence>
<feature type="transmembrane region" description="Helical" evidence="1">
    <location>
        <begin position="67"/>
        <end position="85"/>
    </location>
</feature>
<sequence length="117" mass="13261">MILILQEIELNVIVSIAIILGYFIGISTQEEIETLAKKVRAEKIFSYPLMIVEFAVISLVLYFYGSYYFIISAVIMLFNLCFSALYNAEKSDLQRTFGYIVTFLVPSLIIGTAILIL</sequence>
<keyword evidence="1" id="KW-0812">Transmembrane</keyword>
<reference evidence="2 3" key="1">
    <citation type="journal article" date="2010" name="Proc. Natl. Acad. Sci. U.S.A.">
        <title>Enigmatic, ultrasmall, uncultivated Archaea.</title>
        <authorList>
            <person name="Baker B.J."/>
            <person name="Comolli L.R."/>
            <person name="Dick G.J."/>
            <person name="Hauser L.J."/>
            <person name="Hyatt D."/>
            <person name="Dill B.D."/>
            <person name="Land M.L."/>
            <person name="Verberkmoes N.C."/>
            <person name="Hettich R.L."/>
            <person name="Banfield J.F."/>
        </authorList>
    </citation>
    <scope>NUCLEOTIDE SEQUENCE [LARGE SCALE GENOMIC DNA]</scope>
</reference>
<keyword evidence="1" id="KW-0472">Membrane</keyword>
<feature type="transmembrane region" description="Helical" evidence="1">
    <location>
        <begin position="44"/>
        <end position="61"/>
    </location>
</feature>
<proteinExistence type="predicted"/>
<dbReference type="AlphaFoldDB" id="D2EFT6"/>
<accession>D2EFT6</accession>
<protein>
    <submittedName>
        <fullName evidence="2">Uncharacterized protein</fullName>
    </submittedName>
</protein>
<organism evidence="2 3">
    <name type="scientific">Candidatus Parvarchaeum acidiphilum ARMAN-4</name>
    <dbReference type="NCBI Taxonomy" id="662760"/>
    <lineage>
        <taxon>Archaea</taxon>
        <taxon>Candidatus Parvarchaeota</taxon>
        <taxon>Candidatus Parvarchaeum</taxon>
    </lineage>
</organism>
<dbReference type="Proteomes" id="UP000009375">
    <property type="component" value="Unassembled WGS sequence"/>
</dbReference>
<evidence type="ECO:0000256" key="1">
    <source>
        <dbReference type="SAM" id="Phobius"/>
    </source>
</evidence>